<proteinExistence type="inferred from homology"/>
<organism evidence="9 10">
    <name type="scientific">Sinanodonta woodiana</name>
    <name type="common">Chinese pond mussel</name>
    <name type="synonym">Anodonta woodiana</name>
    <dbReference type="NCBI Taxonomy" id="1069815"/>
    <lineage>
        <taxon>Eukaryota</taxon>
        <taxon>Metazoa</taxon>
        <taxon>Spiralia</taxon>
        <taxon>Lophotrochozoa</taxon>
        <taxon>Mollusca</taxon>
        <taxon>Bivalvia</taxon>
        <taxon>Autobranchia</taxon>
        <taxon>Heteroconchia</taxon>
        <taxon>Palaeoheterodonta</taxon>
        <taxon>Unionida</taxon>
        <taxon>Unionoidea</taxon>
        <taxon>Unionidae</taxon>
        <taxon>Unioninae</taxon>
        <taxon>Sinanodonta</taxon>
    </lineage>
</organism>
<keyword evidence="3 7" id="KW-0812">Transmembrane</keyword>
<feature type="transmembrane region" description="Helical" evidence="7">
    <location>
        <begin position="49"/>
        <end position="68"/>
    </location>
</feature>
<dbReference type="GO" id="GO:0005743">
    <property type="term" value="C:mitochondrial inner membrane"/>
    <property type="evidence" value="ECO:0007669"/>
    <property type="project" value="UniProtKB-UniRule"/>
</dbReference>
<evidence type="ECO:0000256" key="3">
    <source>
        <dbReference type="ARBA" id="ARBA00022692"/>
    </source>
</evidence>
<evidence type="ECO:0000313" key="9">
    <source>
        <dbReference type="EMBL" id="KAL3836523.1"/>
    </source>
</evidence>
<evidence type="ECO:0000256" key="4">
    <source>
        <dbReference type="ARBA" id="ARBA00022989"/>
    </source>
</evidence>
<comment type="function">
    <text evidence="7">Required for assembly of cytochrome c oxidase (complex IV).</text>
</comment>
<feature type="domain" description="Cytochrome c oxidase assembly factor 3 mitochondrial coiled-coil" evidence="8">
    <location>
        <begin position="35"/>
        <end position="80"/>
    </location>
</feature>
<keyword evidence="10" id="KW-1185">Reference proteome</keyword>
<protein>
    <recommendedName>
        <fullName evidence="7">Cytochrome c oxidase assembly factor 3</fullName>
    </recommendedName>
</protein>
<dbReference type="Proteomes" id="UP001634394">
    <property type="component" value="Unassembled WGS sequence"/>
</dbReference>
<comment type="caution">
    <text evidence="9">The sequence shown here is derived from an EMBL/GenBank/DDBJ whole genome shotgun (WGS) entry which is preliminary data.</text>
</comment>
<evidence type="ECO:0000256" key="1">
    <source>
        <dbReference type="ARBA" id="ARBA00004304"/>
    </source>
</evidence>
<evidence type="ECO:0000259" key="8">
    <source>
        <dbReference type="Pfam" id="PF09813"/>
    </source>
</evidence>
<accession>A0ABD3TK42</accession>
<dbReference type="PANTHER" id="PTHR15642:SF3">
    <property type="entry name" value="CYTOCHROME C OXIDASE ASSEMBLY FACTOR 3 HOMOLOG, MITOCHONDRIAL"/>
    <property type="match status" value="1"/>
</dbReference>
<dbReference type="GO" id="GO:0033617">
    <property type="term" value="P:mitochondrial respiratory chain complex IV assembly"/>
    <property type="evidence" value="ECO:0007669"/>
    <property type="project" value="UniProtKB-UniRule"/>
</dbReference>
<evidence type="ECO:0000256" key="5">
    <source>
        <dbReference type="ARBA" id="ARBA00023128"/>
    </source>
</evidence>
<sequence length="90" mass="10173">MADQMPKVDMTKAFQNLNESDKYFVKKIERMNTARAKVTSSSRGRARKIGLFIGAAVVGIYFYTIFAVKQEKFLDFNIPAEESKKESPGS</sequence>
<dbReference type="AlphaFoldDB" id="A0ABD3TK42"/>
<dbReference type="Pfam" id="PF09813">
    <property type="entry name" value="Coa3_cc"/>
    <property type="match status" value="1"/>
</dbReference>
<evidence type="ECO:0000256" key="6">
    <source>
        <dbReference type="ARBA" id="ARBA00023136"/>
    </source>
</evidence>
<keyword evidence="5 7" id="KW-0496">Mitochondrion</keyword>
<reference evidence="9 10" key="1">
    <citation type="submission" date="2024-11" db="EMBL/GenBank/DDBJ databases">
        <title>Chromosome-level genome assembly of the freshwater bivalve Anodonta woodiana.</title>
        <authorList>
            <person name="Chen X."/>
        </authorList>
    </citation>
    <scope>NUCLEOTIDE SEQUENCE [LARGE SCALE GENOMIC DNA]</scope>
    <source>
        <strain evidence="9">MN2024</strain>
        <tissue evidence="9">Gills</tissue>
    </source>
</reference>
<gene>
    <name evidence="9" type="ORF">ACJMK2_021947</name>
</gene>
<evidence type="ECO:0000256" key="7">
    <source>
        <dbReference type="RuleBase" id="RU367056"/>
    </source>
</evidence>
<keyword evidence="7" id="KW-0999">Mitochondrion inner membrane</keyword>
<dbReference type="PANTHER" id="PTHR15642">
    <property type="entry name" value="CYTOCHROME C OXIDASE ASSEMBLY FACTOR 3, MITOCHONDRIAL"/>
    <property type="match status" value="1"/>
</dbReference>
<dbReference type="EMBL" id="JBJQND010000018">
    <property type="protein sequence ID" value="KAL3836523.1"/>
    <property type="molecule type" value="Genomic_DNA"/>
</dbReference>
<evidence type="ECO:0000313" key="10">
    <source>
        <dbReference type="Proteomes" id="UP001634394"/>
    </source>
</evidence>
<comment type="subunit">
    <text evidence="7">Component of 250-400 kDa complexes called cytochrome oxidase assembly intermediates or COA complexes.</text>
</comment>
<evidence type="ECO:0000256" key="2">
    <source>
        <dbReference type="ARBA" id="ARBA00007035"/>
    </source>
</evidence>
<comment type="similarity">
    <text evidence="2 7">Belongs to the COA3 family.</text>
</comment>
<comment type="subcellular location">
    <subcellularLocation>
        <location evidence="1">Mitochondrion membrane</location>
        <topology evidence="1">Single-pass membrane protein</topology>
    </subcellularLocation>
</comment>
<dbReference type="InterPro" id="IPR018628">
    <property type="entry name" value="Coa3_CC"/>
</dbReference>
<keyword evidence="6 7" id="KW-0472">Membrane</keyword>
<dbReference type="InterPro" id="IPR041752">
    <property type="entry name" value="Coa3"/>
</dbReference>
<keyword evidence="4 7" id="KW-1133">Transmembrane helix</keyword>
<name>A0ABD3TK42_SINWO</name>